<evidence type="ECO:0000313" key="2">
    <source>
        <dbReference type="Proteomes" id="UP000245629"/>
    </source>
</evidence>
<keyword evidence="1" id="KW-0614">Plasmid</keyword>
<dbReference type="Pfam" id="PF06935">
    <property type="entry name" value="DUF1284"/>
    <property type="match status" value="1"/>
</dbReference>
<proteinExistence type="predicted"/>
<sequence length="140" mass="14595">MTVRLRAHHLLCMLTYAGKGYSPAFVANYDLVVARLAGGEDILMVEGPDDLCAPLLGDPQAHCRNAGVRGRDAAAAAAVTALLARPVAAGDRLRLDAALLERLRTAFRAGTTRTACGGCEWSGLCTGIAEGGFAGTRLQI</sequence>
<keyword evidence="2" id="KW-1185">Reference proteome</keyword>
<dbReference type="InterPro" id="IPR009702">
    <property type="entry name" value="DUF1284"/>
</dbReference>
<geneLocation type="plasmid" evidence="1 2">
    <name>unnamed1</name>
</geneLocation>
<organism evidence="1 2">
    <name type="scientific">Azospirillum thermophilum</name>
    <dbReference type="NCBI Taxonomy" id="2202148"/>
    <lineage>
        <taxon>Bacteria</taxon>
        <taxon>Pseudomonadati</taxon>
        <taxon>Pseudomonadota</taxon>
        <taxon>Alphaproteobacteria</taxon>
        <taxon>Rhodospirillales</taxon>
        <taxon>Azospirillaceae</taxon>
        <taxon>Azospirillum</taxon>
    </lineage>
</organism>
<dbReference type="Proteomes" id="UP000245629">
    <property type="component" value="Plasmid unnamed1"/>
</dbReference>
<name>A0A2S2CWZ5_9PROT</name>
<dbReference type="AlphaFoldDB" id="A0A2S2CWZ5"/>
<protein>
    <submittedName>
        <fullName evidence="1">DUF1284 domain-containing protein</fullName>
    </submittedName>
</protein>
<dbReference type="OrthoDB" id="6195504at2"/>
<dbReference type="RefSeq" id="WP_109331674.1">
    <property type="nucleotide sequence ID" value="NZ_CP029356.1"/>
</dbReference>
<reference evidence="2" key="1">
    <citation type="submission" date="2018-05" db="EMBL/GenBank/DDBJ databases">
        <title>Azospirillum thermophila sp. nov., a novel isolated from hot spring.</title>
        <authorList>
            <person name="Zhao Z."/>
        </authorList>
    </citation>
    <scope>NUCLEOTIDE SEQUENCE [LARGE SCALE GENOMIC DNA]</scope>
    <source>
        <strain evidence="2">CFH 70021</strain>
        <plasmid evidence="2">unnamed1</plasmid>
    </source>
</reference>
<gene>
    <name evidence="1" type="ORF">DEW08_23015</name>
</gene>
<dbReference type="EMBL" id="CP029356">
    <property type="protein sequence ID" value="AWK88920.1"/>
    <property type="molecule type" value="Genomic_DNA"/>
</dbReference>
<evidence type="ECO:0000313" key="1">
    <source>
        <dbReference type="EMBL" id="AWK88920.1"/>
    </source>
</evidence>
<accession>A0A2S2CWZ5</accession>
<dbReference type="KEGG" id="azz:DEW08_23015"/>